<name>A0A7V3E863_9BACT</name>
<protein>
    <recommendedName>
        <fullName evidence="3">DUF3098 domain-containing protein</fullName>
    </recommendedName>
</protein>
<dbReference type="AlphaFoldDB" id="A0A7V3E863"/>
<feature type="transmembrane region" description="Helical" evidence="1">
    <location>
        <begin position="58"/>
        <end position="78"/>
    </location>
</feature>
<keyword evidence="1" id="KW-1133">Transmembrane helix</keyword>
<keyword evidence="1" id="KW-0472">Membrane</keyword>
<evidence type="ECO:0000313" key="2">
    <source>
        <dbReference type="EMBL" id="HFI92088.1"/>
    </source>
</evidence>
<proteinExistence type="predicted"/>
<sequence length="91" mass="10555">MAKVKKRATVKTSRKLPSPFNIYWEKNNYILLIVGIVVTIVGYYLMSIGPWNSNESLVYSPIILFIAYVIIFPLAIIYRKKKQQNSETVKE</sequence>
<comment type="caution">
    <text evidence="2">The sequence shown here is derived from an EMBL/GenBank/DDBJ whole genome shotgun (WGS) entry which is preliminary data.</text>
</comment>
<evidence type="ECO:0008006" key="3">
    <source>
        <dbReference type="Google" id="ProtNLM"/>
    </source>
</evidence>
<evidence type="ECO:0000256" key="1">
    <source>
        <dbReference type="SAM" id="Phobius"/>
    </source>
</evidence>
<organism evidence="2">
    <name type="scientific">Ignavibacterium album</name>
    <dbReference type="NCBI Taxonomy" id="591197"/>
    <lineage>
        <taxon>Bacteria</taxon>
        <taxon>Pseudomonadati</taxon>
        <taxon>Ignavibacteriota</taxon>
        <taxon>Ignavibacteria</taxon>
        <taxon>Ignavibacteriales</taxon>
        <taxon>Ignavibacteriaceae</taxon>
        <taxon>Ignavibacterium</taxon>
    </lineage>
</organism>
<dbReference type="EMBL" id="DSUJ01000008">
    <property type="protein sequence ID" value="HFI92088.1"/>
    <property type="molecule type" value="Genomic_DNA"/>
</dbReference>
<reference evidence="2" key="1">
    <citation type="journal article" date="2020" name="mSystems">
        <title>Genome- and Community-Level Interaction Insights into Carbon Utilization and Element Cycling Functions of Hydrothermarchaeota in Hydrothermal Sediment.</title>
        <authorList>
            <person name="Zhou Z."/>
            <person name="Liu Y."/>
            <person name="Xu W."/>
            <person name="Pan J."/>
            <person name="Luo Z.H."/>
            <person name="Li M."/>
        </authorList>
    </citation>
    <scope>NUCLEOTIDE SEQUENCE [LARGE SCALE GENOMIC DNA]</scope>
    <source>
        <strain evidence="2">SpSt-479</strain>
    </source>
</reference>
<feature type="transmembrane region" description="Helical" evidence="1">
    <location>
        <begin position="29"/>
        <end position="46"/>
    </location>
</feature>
<keyword evidence="1" id="KW-0812">Transmembrane</keyword>
<accession>A0A7V3E863</accession>
<dbReference type="Pfam" id="PF11297">
    <property type="entry name" value="DUF3098"/>
    <property type="match status" value="1"/>
</dbReference>
<gene>
    <name evidence="2" type="ORF">ENS31_11270</name>
</gene>
<dbReference type="InterPro" id="IPR021448">
    <property type="entry name" value="DUF3098"/>
</dbReference>